<feature type="domain" description="WHEP-TRS" evidence="13">
    <location>
        <begin position="998"/>
        <end position="1054"/>
    </location>
</feature>
<evidence type="ECO:0000256" key="6">
    <source>
        <dbReference type="ARBA" id="ARBA00022741"/>
    </source>
</evidence>
<protein>
    <recommendedName>
        <fullName evidence="3">glutamate--tRNA ligase</fullName>
        <ecNumber evidence="3">6.1.1.17</ecNumber>
    </recommendedName>
    <alternativeName>
        <fullName evidence="10">Glutamyl-tRNA synthetase</fullName>
    </alternativeName>
</protein>
<dbReference type="SUPFAM" id="SSF47060">
    <property type="entry name" value="S15/NS1 RNA-binding domain"/>
    <property type="match status" value="6"/>
</dbReference>
<feature type="region of interest" description="Disordered" evidence="12">
    <location>
        <begin position="1044"/>
        <end position="1100"/>
    </location>
</feature>
<evidence type="ECO:0000256" key="7">
    <source>
        <dbReference type="ARBA" id="ARBA00022840"/>
    </source>
</evidence>
<dbReference type="SUPFAM" id="SSF52374">
    <property type="entry name" value="Nucleotidylyl transferase"/>
    <property type="match status" value="1"/>
</dbReference>
<dbReference type="PANTHER" id="PTHR43097:SF5">
    <property type="entry name" value="GLUTAMATE--TRNA LIGASE"/>
    <property type="match status" value="1"/>
</dbReference>
<evidence type="ECO:0000256" key="4">
    <source>
        <dbReference type="ARBA" id="ARBA00022490"/>
    </source>
</evidence>
<dbReference type="Gene3D" id="1.10.287.10">
    <property type="entry name" value="S15/NS1, RNA-binding"/>
    <property type="match status" value="6"/>
</dbReference>
<dbReference type="InterPro" id="IPR009068">
    <property type="entry name" value="uS15_NS1_RNA-bd_sf"/>
</dbReference>
<dbReference type="InterPro" id="IPR011035">
    <property type="entry name" value="Ribosomal_bL25/Gln-tRNA_synth"/>
</dbReference>
<dbReference type="InterPro" id="IPR014729">
    <property type="entry name" value="Rossmann-like_a/b/a_fold"/>
</dbReference>
<dbReference type="NCBIfam" id="TIGR00463">
    <property type="entry name" value="gltX_arch"/>
    <property type="match status" value="1"/>
</dbReference>
<keyword evidence="4" id="KW-0963">Cytoplasm</keyword>
<evidence type="ECO:0000256" key="1">
    <source>
        <dbReference type="ARBA" id="ARBA00004496"/>
    </source>
</evidence>
<evidence type="ECO:0000256" key="11">
    <source>
        <dbReference type="ARBA" id="ARBA00048351"/>
    </source>
</evidence>
<comment type="catalytic activity">
    <reaction evidence="11">
        <text>tRNA(Glu) + L-glutamate + ATP = L-glutamyl-tRNA(Glu) + AMP + diphosphate</text>
        <dbReference type="Rhea" id="RHEA:23540"/>
        <dbReference type="Rhea" id="RHEA-COMP:9663"/>
        <dbReference type="Rhea" id="RHEA-COMP:9680"/>
        <dbReference type="ChEBI" id="CHEBI:29985"/>
        <dbReference type="ChEBI" id="CHEBI:30616"/>
        <dbReference type="ChEBI" id="CHEBI:33019"/>
        <dbReference type="ChEBI" id="CHEBI:78442"/>
        <dbReference type="ChEBI" id="CHEBI:78520"/>
        <dbReference type="ChEBI" id="CHEBI:456215"/>
        <dbReference type="EC" id="6.1.1.17"/>
    </reaction>
</comment>
<dbReference type="Proteomes" id="UP000230233">
    <property type="component" value="Chromosome I"/>
</dbReference>
<dbReference type="GO" id="GO:0017102">
    <property type="term" value="C:methionyl glutamyl tRNA synthetase complex"/>
    <property type="evidence" value="ECO:0007669"/>
    <property type="project" value="TreeGrafter"/>
</dbReference>
<dbReference type="HAMAP" id="MF_02076">
    <property type="entry name" value="Glu_tRNA_synth_type2"/>
    <property type="match status" value="1"/>
</dbReference>
<feature type="region of interest" description="Disordered" evidence="12">
    <location>
        <begin position="1115"/>
        <end position="1134"/>
    </location>
</feature>
<dbReference type="InterPro" id="IPR020056">
    <property type="entry name" value="Rbsml_bL25/Gln-tRNA_synth_N"/>
</dbReference>
<dbReference type="InterPro" id="IPR049437">
    <property type="entry name" value="tRNA-synt_1c_C2"/>
</dbReference>
<dbReference type="Gene3D" id="2.40.240.10">
    <property type="entry name" value="Ribosomal Protein L25, Chain P"/>
    <property type="match status" value="1"/>
</dbReference>
<dbReference type="SMART" id="SM00991">
    <property type="entry name" value="WHEP-TRS"/>
    <property type="match status" value="6"/>
</dbReference>
<dbReference type="GO" id="GO:0004818">
    <property type="term" value="F:glutamate-tRNA ligase activity"/>
    <property type="evidence" value="ECO:0007669"/>
    <property type="project" value="UniProtKB-EC"/>
</dbReference>
<feature type="domain" description="WHEP-TRS" evidence="13">
    <location>
        <begin position="931"/>
        <end position="987"/>
    </location>
</feature>
<dbReference type="InterPro" id="IPR050132">
    <property type="entry name" value="Gln/Glu-tRNA_Ligase"/>
</dbReference>
<evidence type="ECO:0000256" key="12">
    <source>
        <dbReference type="SAM" id="MobiDB-lite"/>
    </source>
</evidence>
<dbReference type="InterPro" id="IPR001412">
    <property type="entry name" value="aa-tRNA-synth_I_CS"/>
</dbReference>
<keyword evidence="15" id="KW-1185">Reference proteome</keyword>
<dbReference type="EMBL" id="PDUG01000001">
    <property type="protein sequence ID" value="PIC51544.1"/>
    <property type="molecule type" value="Genomic_DNA"/>
</dbReference>
<evidence type="ECO:0000313" key="14">
    <source>
        <dbReference type="EMBL" id="PIC51544.1"/>
    </source>
</evidence>
<dbReference type="InterPro" id="IPR004526">
    <property type="entry name" value="Glu-tRNA-synth_arc/euk"/>
</dbReference>
<feature type="domain" description="WHEP-TRS" evidence="13">
    <location>
        <begin position="733"/>
        <end position="789"/>
    </location>
</feature>
<evidence type="ECO:0000259" key="13">
    <source>
        <dbReference type="PROSITE" id="PS51185"/>
    </source>
</evidence>
<dbReference type="Gene3D" id="3.40.50.620">
    <property type="entry name" value="HUPs"/>
    <property type="match status" value="1"/>
</dbReference>
<accession>A0A2G5VIF6</accession>
<evidence type="ECO:0000256" key="9">
    <source>
        <dbReference type="ARBA" id="ARBA00023146"/>
    </source>
</evidence>
<evidence type="ECO:0000256" key="10">
    <source>
        <dbReference type="ARBA" id="ARBA00030865"/>
    </source>
</evidence>
<dbReference type="Pfam" id="PF20974">
    <property type="entry name" value="tRNA-synt_1c_C2"/>
    <property type="match status" value="1"/>
</dbReference>
<keyword evidence="8" id="KW-0648">Protein biosynthesis</keyword>
<dbReference type="STRING" id="1611254.A0A2G5VIF6"/>
<name>A0A2G5VIF6_9PELO</name>
<dbReference type="OrthoDB" id="1350766at2759"/>
<proteinExistence type="inferred from homology"/>
<dbReference type="Pfam" id="PF00749">
    <property type="entry name" value="tRNA-synt_1c"/>
    <property type="match status" value="1"/>
</dbReference>
<comment type="similarity">
    <text evidence="2">Belongs to the class-I aminoacyl-tRNA synthetase family. Glutamate--tRNA ligase type 2 subfamily.</text>
</comment>
<dbReference type="InterPro" id="IPR020058">
    <property type="entry name" value="Glu/Gln-tRNA-synth_Ib_cat-dom"/>
</dbReference>
<dbReference type="CDD" id="cd00936">
    <property type="entry name" value="WEPRS_RNA"/>
    <property type="match status" value="2"/>
</dbReference>
<evidence type="ECO:0000256" key="8">
    <source>
        <dbReference type="ARBA" id="ARBA00022917"/>
    </source>
</evidence>
<reference evidence="15" key="1">
    <citation type="submission" date="2017-10" db="EMBL/GenBank/DDBJ databases">
        <title>Rapid genome shrinkage in a self-fertile nematode reveals novel sperm competition proteins.</title>
        <authorList>
            <person name="Yin D."/>
            <person name="Schwarz E.M."/>
            <person name="Thomas C.G."/>
            <person name="Felde R.L."/>
            <person name="Korf I.F."/>
            <person name="Cutter A.D."/>
            <person name="Schartner C.M."/>
            <person name="Ralston E.J."/>
            <person name="Meyer B.J."/>
            <person name="Haag E.S."/>
        </authorList>
    </citation>
    <scope>NUCLEOTIDE SEQUENCE [LARGE SCALE GENOMIC DNA]</scope>
    <source>
        <strain evidence="15">JU1422</strain>
    </source>
</reference>
<dbReference type="PROSITE" id="PS00178">
    <property type="entry name" value="AA_TRNA_LIGASE_I"/>
    <property type="match status" value="1"/>
</dbReference>
<feature type="domain" description="WHEP-TRS" evidence="13">
    <location>
        <begin position="798"/>
        <end position="854"/>
    </location>
</feature>
<feature type="region of interest" description="Disordered" evidence="12">
    <location>
        <begin position="912"/>
        <end position="931"/>
    </location>
</feature>
<feature type="domain" description="WHEP-TRS" evidence="13">
    <location>
        <begin position="1072"/>
        <end position="1128"/>
    </location>
</feature>
<evidence type="ECO:0000313" key="15">
    <source>
        <dbReference type="Proteomes" id="UP000230233"/>
    </source>
</evidence>
<dbReference type="CDD" id="cd00807">
    <property type="entry name" value="GlnRS_core"/>
    <property type="match status" value="1"/>
</dbReference>
<dbReference type="AlphaFoldDB" id="A0A2G5VIF6"/>
<feature type="compositionally biased region" description="Basic and acidic residues" evidence="12">
    <location>
        <begin position="1088"/>
        <end position="1099"/>
    </location>
</feature>
<feature type="compositionally biased region" description="Polar residues" evidence="12">
    <location>
        <begin position="1125"/>
        <end position="1134"/>
    </location>
</feature>
<dbReference type="InterPro" id="IPR000738">
    <property type="entry name" value="WHEP-TRS_dom"/>
</dbReference>
<dbReference type="InterPro" id="IPR020059">
    <property type="entry name" value="Glu/Gln-tRNA-synth_Ib_codon-bd"/>
</dbReference>
<dbReference type="GO" id="GO:0005524">
    <property type="term" value="F:ATP binding"/>
    <property type="evidence" value="ECO:0007669"/>
    <property type="project" value="UniProtKB-KW"/>
</dbReference>
<organism evidence="14 15">
    <name type="scientific">Caenorhabditis nigoni</name>
    <dbReference type="NCBI Taxonomy" id="1611254"/>
    <lineage>
        <taxon>Eukaryota</taxon>
        <taxon>Metazoa</taxon>
        <taxon>Ecdysozoa</taxon>
        <taxon>Nematoda</taxon>
        <taxon>Chromadorea</taxon>
        <taxon>Rhabditida</taxon>
        <taxon>Rhabditina</taxon>
        <taxon>Rhabditomorpha</taxon>
        <taxon>Rhabditoidea</taxon>
        <taxon>Rhabditidae</taxon>
        <taxon>Peloderinae</taxon>
        <taxon>Caenorhabditis</taxon>
    </lineage>
</organism>
<evidence type="ECO:0000256" key="2">
    <source>
        <dbReference type="ARBA" id="ARBA00008927"/>
    </source>
</evidence>
<feature type="compositionally biased region" description="Basic and acidic residues" evidence="12">
    <location>
        <begin position="292"/>
        <end position="309"/>
    </location>
</feature>
<dbReference type="GO" id="GO:0017101">
    <property type="term" value="C:aminoacyl-tRNA synthetase multienzyme complex"/>
    <property type="evidence" value="ECO:0007669"/>
    <property type="project" value="UniProtKB-ARBA"/>
</dbReference>
<dbReference type="PANTHER" id="PTHR43097">
    <property type="entry name" value="GLUTAMINE-TRNA LIGASE"/>
    <property type="match status" value="1"/>
</dbReference>
<dbReference type="GO" id="GO:0005829">
    <property type="term" value="C:cytosol"/>
    <property type="evidence" value="ECO:0007669"/>
    <property type="project" value="TreeGrafter"/>
</dbReference>
<dbReference type="FunFam" id="1.10.287.10:FF:000013">
    <property type="entry name" value="Glutamyl(E) Amino-acyl tRNA Synthetase"/>
    <property type="match status" value="5"/>
</dbReference>
<gene>
    <name evidence="14" type="primary">Cni-ears-1</name>
    <name evidence="14" type="synonym">Cnig_chr_I.g2016</name>
    <name evidence="14" type="ORF">B9Z55_002016</name>
</gene>
<dbReference type="PROSITE" id="PS51185">
    <property type="entry name" value="WHEP_TRS_2"/>
    <property type="match status" value="6"/>
</dbReference>
<dbReference type="PRINTS" id="PR00987">
    <property type="entry name" value="TRNASYNTHGLU"/>
</dbReference>
<evidence type="ECO:0000256" key="5">
    <source>
        <dbReference type="ARBA" id="ARBA00022598"/>
    </source>
</evidence>
<dbReference type="GO" id="GO:0006424">
    <property type="term" value="P:glutamyl-tRNA aminoacylation"/>
    <property type="evidence" value="ECO:0007669"/>
    <property type="project" value="InterPro"/>
</dbReference>
<feature type="compositionally biased region" description="Low complexity" evidence="12">
    <location>
        <begin position="852"/>
        <end position="862"/>
    </location>
</feature>
<keyword evidence="9" id="KW-0030">Aminoacyl-tRNA synthetase</keyword>
<keyword evidence="6" id="KW-0547">Nucleotide-binding</keyword>
<feature type="region of interest" description="Disordered" evidence="12">
    <location>
        <begin position="845"/>
        <end position="864"/>
    </location>
</feature>
<dbReference type="FunFam" id="2.40.240.10:FF:000030">
    <property type="entry name" value="Putative glutaminyl-trna synthetase"/>
    <property type="match status" value="1"/>
</dbReference>
<sequence length="1134" mass="123624">MVISRELILKADRKQAPYASLLALAASGFSLEKSVQFSDGQKLVLNLDGELVSNDVEIAKIISQSTASADRLLGTSIVDFAVVDDITNVVAEAVTKNDFSRLLEKDFPNKIFENLLTVADFAIFSVAHNNAELKTKFSGIIDRVLKDSSLAAAHNFVGLYKVAAAPAVKNVSTAGKEKKRDEGKFVELPGAEKGKVVVRFPPEASGYLHIGHAKAALLNQYYQQEFEGQLIMRFDDTNPAKENAHFEHVIKEDLAMLNIIPDRWTHSSDHFEMLLTMCEKLLKEGKAFVDDTDTETMRNEREQRQDSRNRGNTPEKNLQLWEEMKKGTEKGLTCCVRIKIDMKSNNGAMRDPTIYRCKPEEHVRTGLKYKVYPTYDFTCPIVDSVEGVTHALRTTEYHDRDDQYYFICDALGLRRPYIWEYARLNMTNTVMSKRKLTWFVDEGHVEGWDDPRLPTVRGVMRRGLTVDGLKQFIVAQGGSRSVVMMEWDKIWAFNKKVIDPVAPRYTALETTDSIVTIELVDSIGDDTSTVSLHPKNAEVGNKDIHKGKKLFLEQIDAYTLKEGETVTFVNWGNIKIGKIEKKGNVVTKITASLQLDNTDYKKTTKVTWLGDVKTESGKPIPVVTAEYDHIISKAIIGKDEDWKQFINFNSVHYKKMIGEPAIKNVKKGDIIQLQRKGFYIVDQPYSQKSELSGVETPLLLIAIPDGHTGKEAEKVPKAAAVTTEQAKSSGSSEALQIYTSIEQQGNLVRDLKAKDAKSQDTKDAIAKLLELKKKFKDVTGADFKPGQPPAAPAQASTGGSDIAAQIDAQGLLVRDLKAKDAKSQATKDAIAKLLELKKKYKDVTGSDYKPGAAPAAPAPAAATTGSSDIAAQIDAQGLLVRDLKSKDAKSQATKDAIAKLLELKKQYKDATGSDYKPGAAPAAVPAQPSNGGSDIAAQIDAQGLLVRDLKAKDAKSQAAKDAIAKLLELKKKYKDVTGSDYKPGAAPAAPAPAAATTGGSDIAAQIDSQGLLVRELKAKDAKSQETKDAIAKLLELKKKYKDATGSDYKPGAAPAAPAPAPAPASTGGNGVDEAALLEEINQQGAAVREAKAKDPKSQESADAINKLLALKANFKKVTGKDVPAPSNSKQGKKK</sequence>
<keyword evidence="7" id="KW-0067">ATP-binding</keyword>
<dbReference type="EC" id="6.1.1.17" evidence="3"/>
<comment type="caution">
    <text evidence="14">The sequence shown here is derived from an EMBL/GenBank/DDBJ whole genome shotgun (WGS) entry which is preliminary data.</text>
</comment>
<feature type="region of interest" description="Disordered" evidence="12">
    <location>
        <begin position="292"/>
        <end position="316"/>
    </location>
</feature>
<dbReference type="FunFam" id="3.90.800.10:FF:000001">
    <property type="entry name" value="Glutamine--tRNA ligase"/>
    <property type="match status" value="1"/>
</dbReference>
<dbReference type="SUPFAM" id="SSF50715">
    <property type="entry name" value="Ribosomal protein L25-like"/>
    <property type="match status" value="1"/>
</dbReference>
<evidence type="ECO:0000256" key="3">
    <source>
        <dbReference type="ARBA" id="ARBA00012835"/>
    </source>
</evidence>
<feature type="compositionally biased region" description="Low complexity" evidence="12">
    <location>
        <begin position="917"/>
        <end position="928"/>
    </location>
</feature>
<dbReference type="FunFam" id="1.10.1160.10:FF:000001">
    <property type="entry name" value="Glutamine--tRNA ligase"/>
    <property type="match status" value="1"/>
</dbReference>
<dbReference type="FunFam" id="3.40.50.620:FF:000070">
    <property type="entry name" value="Bifunctional glutamate/proline--tRNA ligase"/>
    <property type="match status" value="1"/>
</dbReference>
<keyword evidence="5" id="KW-0436">Ligase</keyword>
<dbReference type="InterPro" id="IPR000924">
    <property type="entry name" value="Glu/Gln-tRNA-synth"/>
</dbReference>
<feature type="domain" description="WHEP-TRS" evidence="13">
    <location>
        <begin position="865"/>
        <end position="921"/>
    </location>
</feature>
<comment type="subcellular location">
    <subcellularLocation>
        <location evidence="1">Cytoplasm</location>
    </subcellularLocation>
</comment>
<dbReference type="Pfam" id="PF00458">
    <property type="entry name" value="WHEP-TRS"/>
    <property type="match status" value="6"/>
</dbReference>
<dbReference type="Pfam" id="PF03950">
    <property type="entry name" value="tRNA-synt_1c_C"/>
    <property type="match status" value="1"/>
</dbReference>